<feature type="region of interest" description="Disordered" evidence="1">
    <location>
        <begin position="1"/>
        <end position="28"/>
    </location>
</feature>
<reference evidence="2" key="1">
    <citation type="submission" date="2018-05" db="EMBL/GenBank/DDBJ databases">
        <authorList>
            <person name="Lanie J.A."/>
            <person name="Ng W.-L."/>
            <person name="Kazmierczak K.M."/>
            <person name="Andrzejewski T.M."/>
            <person name="Davidsen T.M."/>
            <person name="Wayne K.J."/>
            <person name="Tettelin H."/>
            <person name="Glass J.I."/>
            <person name="Rusch D."/>
            <person name="Podicherti R."/>
            <person name="Tsui H.-C.T."/>
            <person name="Winkler M.E."/>
        </authorList>
    </citation>
    <scope>NUCLEOTIDE SEQUENCE</scope>
</reference>
<feature type="non-terminal residue" evidence="2">
    <location>
        <position position="1"/>
    </location>
</feature>
<organism evidence="2">
    <name type="scientific">marine metagenome</name>
    <dbReference type="NCBI Taxonomy" id="408172"/>
    <lineage>
        <taxon>unclassified sequences</taxon>
        <taxon>metagenomes</taxon>
        <taxon>ecological metagenomes</taxon>
    </lineage>
</organism>
<evidence type="ECO:0000256" key="1">
    <source>
        <dbReference type="SAM" id="MobiDB-lite"/>
    </source>
</evidence>
<name>A0A381Z4H9_9ZZZZ</name>
<protein>
    <submittedName>
        <fullName evidence="2">Uncharacterized protein</fullName>
    </submittedName>
</protein>
<sequence length="28" mass="3271">ETEPLTEREQRYVESVLKRHLGGESDDP</sequence>
<evidence type="ECO:0000313" key="2">
    <source>
        <dbReference type="EMBL" id="SVA84089.1"/>
    </source>
</evidence>
<gene>
    <name evidence="2" type="ORF">METZ01_LOCUS136943</name>
</gene>
<accession>A0A381Z4H9</accession>
<dbReference type="EMBL" id="UINC01019898">
    <property type="protein sequence ID" value="SVA84089.1"/>
    <property type="molecule type" value="Genomic_DNA"/>
</dbReference>
<feature type="compositionally biased region" description="Basic and acidic residues" evidence="1">
    <location>
        <begin position="1"/>
        <end position="12"/>
    </location>
</feature>
<dbReference type="AlphaFoldDB" id="A0A381Z4H9"/>
<proteinExistence type="predicted"/>